<evidence type="ECO:0008006" key="3">
    <source>
        <dbReference type="Google" id="ProtNLM"/>
    </source>
</evidence>
<comment type="caution">
    <text evidence="1">The sequence shown here is derived from an EMBL/GenBank/DDBJ whole genome shotgun (WGS) entry which is preliminary data.</text>
</comment>
<accession>A0A4Y9ERZ4</accession>
<reference evidence="1 2" key="1">
    <citation type="submission" date="2019-02" db="EMBL/GenBank/DDBJ databases">
        <title>Polymorphobacter sp. isolated from the lake at the Tibet of China.</title>
        <authorList>
            <person name="Li A."/>
        </authorList>
    </citation>
    <scope>NUCLEOTIDE SEQUENCE [LARGE SCALE GENOMIC DNA]</scope>
    <source>
        <strain evidence="1 2">DJ1R-1</strain>
    </source>
</reference>
<protein>
    <recommendedName>
        <fullName evidence="3">Carotenoid 1,2-hydratase</fullName>
    </recommendedName>
</protein>
<dbReference type="EMBL" id="SIHO01000001">
    <property type="protein sequence ID" value="TFU06407.1"/>
    <property type="molecule type" value="Genomic_DNA"/>
</dbReference>
<name>A0A4Y9ERZ4_9SPHN</name>
<dbReference type="OrthoDB" id="333076at2"/>
<proteinExistence type="predicted"/>
<sequence>MLNKLDDYPIHQTPEPIAVLATSDRNAYDRTWFNGYAADGSYYFGIGMAVYPHRGIIDCAFSTVRPGERQHCFYGSRRAPDERTDTSVGPFRLEVVEPMRRTRVILDDNASGLSCDLTFSTRTAAIQEARQTLWSGTRRIMDATRFDQFGRWSGTIHTPDGDIKVDEDVCRGTKDRSWGVRRMGEPETGGAPNAPGAFFFLWAPIHWDDHITHAIFFDGTRGEALVREGFIAPMYASEAAVPGVLDGREHRMATARHRVVYVPGTRLAASAEIDLVDLDEKVRTISLDPILKFQMKGLGYGHPVWGQGMWKGELEIGGESFDPLQLDALAPENLHVQQIVRASDGSRTGIGVLEQVVIGPYAPAGFTQFLDGAK</sequence>
<dbReference type="AlphaFoldDB" id="A0A4Y9ERZ4"/>
<evidence type="ECO:0000313" key="1">
    <source>
        <dbReference type="EMBL" id="TFU06407.1"/>
    </source>
</evidence>
<gene>
    <name evidence="1" type="ORF">EUV02_05300</name>
</gene>
<evidence type="ECO:0000313" key="2">
    <source>
        <dbReference type="Proteomes" id="UP000297737"/>
    </source>
</evidence>
<keyword evidence="2" id="KW-1185">Reference proteome</keyword>
<organism evidence="1 2">
    <name type="scientific">Glacieibacterium arshaanense</name>
    <dbReference type="NCBI Taxonomy" id="2511025"/>
    <lineage>
        <taxon>Bacteria</taxon>
        <taxon>Pseudomonadati</taxon>
        <taxon>Pseudomonadota</taxon>
        <taxon>Alphaproteobacteria</taxon>
        <taxon>Sphingomonadales</taxon>
        <taxon>Sphingosinicellaceae</taxon>
        <taxon>Glacieibacterium</taxon>
    </lineage>
</organism>
<dbReference type="Proteomes" id="UP000297737">
    <property type="component" value="Unassembled WGS sequence"/>
</dbReference>
<dbReference type="RefSeq" id="WP_135245131.1">
    <property type="nucleotide sequence ID" value="NZ_SIHO01000001.1"/>
</dbReference>